<comment type="caution">
    <text evidence="2">The sequence shown here is derived from an EMBL/GenBank/DDBJ whole genome shotgun (WGS) entry which is preliminary data.</text>
</comment>
<feature type="region of interest" description="Disordered" evidence="1">
    <location>
        <begin position="65"/>
        <end position="99"/>
    </location>
</feature>
<feature type="compositionally biased region" description="Low complexity" evidence="1">
    <location>
        <begin position="69"/>
        <end position="87"/>
    </location>
</feature>
<evidence type="ECO:0000313" key="3">
    <source>
        <dbReference type="Proteomes" id="UP001491310"/>
    </source>
</evidence>
<evidence type="ECO:0000256" key="1">
    <source>
        <dbReference type="SAM" id="MobiDB-lite"/>
    </source>
</evidence>
<gene>
    <name evidence="2" type="ORF">WJX75_008877</name>
</gene>
<reference evidence="2 3" key="1">
    <citation type="journal article" date="2024" name="Nat. Commun.">
        <title>Phylogenomics reveals the evolutionary origins of lichenization in chlorophyte algae.</title>
        <authorList>
            <person name="Puginier C."/>
            <person name="Libourel C."/>
            <person name="Otte J."/>
            <person name="Skaloud P."/>
            <person name="Haon M."/>
            <person name="Grisel S."/>
            <person name="Petersen M."/>
            <person name="Berrin J.G."/>
            <person name="Delaux P.M."/>
            <person name="Dal Grande F."/>
            <person name="Keller J."/>
        </authorList>
    </citation>
    <scope>NUCLEOTIDE SEQUENCE [LARGE SCALE GENOMIC DNA]</scope>
    <source>
        <strain evidence="2 3">SAG 216-7</strain>
    </source>
</reference>
<proteinExistence type="predicted"/>
<keyword evidence="3" id="KW-1185">Reference proteome</keyword>
<name>A0ABR2Z5K5_9CHLO</name>
<dbReference type="EMBL" id="JALJOT010000001">
    <property type="protein sequence ID" value="KAK9919036.1"/>
    <property type="molecule type" value="Genomic_DNA"/>
</dbReference>
<evidence type="ECO:0000313" key="2">
    <source>
        <dbReference type="EMBL" id="KAK9919036.1"/>
    </source>
</evidence>
<accession>A0ABR2Z5K5</accession>
<protein>
    <submittedName>
        <fullName evidence="2">Uncharacterized protein</fullName>
    </submittedName>
</protein>
<feature type="compositionally biased region" description="Polar residues" evidence="1">
    <location>
        <begin position="88"/>
        <end position="99"/>
    </location>
</feature>
<dbReference type="Proteomes" id="UP001491310">
    <property type="component" value="Unassembled WGS sequence"/>
</dbReference>
<organism evidence="2 3">
    <name type="scientific">Coccomyxa subellipsoidea</name>
    <dbReference type="NCBI Taxonomy" id="248742"/>
    <lineage>
        <taxon>Eukaryota</taxon>
        <taxon>Viridiplantae</taxon>
        <taxon>Chlorophyta</taxon>
        <taxon>core chlorophytes</taxon>
        <taxon>Trebouxiophyceae</taxon>
        <taxon>Trebouxiophyceae incertae sedis</taxon>
        <taxon>Coccomyxaceae</taxon>
        <taxon>Coccomyxa</taxon>
    </lineage>
</organism>
<sequence length="131" mass="13562">MRRLRIAYTSEAGRGFVRALEAIDSGLELGPLASFTLSRWLVLVLILTTHHNSLAPVSALAPDAAQGLSSSTPQAATTSPAPSSTSAGNNDTSACFTADNTTGAPFPPFQFIKHSATLNGFSINNGLSDAD</sequence>